<keyword evidence="1" id="KW-1133">Transmembrane helix</keyword>
<feature type="transmembrane region" description="Helical" evidence="1">
    <location>
        <begin position="6"/>
        <end position="28"/>
    </location>
</feature>
<evidence type="ECO:0000313" key="3">
    <source>
        <dbReference type="Proteomes" id="UP000681317"/>
    </source>
</evidence>
<proteinExistence type="predicted"/>
<dbReference type="EMBL" id="AP024545">
    <property type="protein sequence ID" value="BCT91041.1"/>
    <property type="molecule type" value="Genomic_DNA"/>
</dbReference>
<reference evidence="2 3" key="1">
    <citation type="submission" date="2021-03" db="EMBL/GenBank/DDBJ databases">
        <title>Complete Genome Sequences of Two Lysobacter Strains Isolated from Sea Water (Lysobacter caseinilyticus) and Soil (Lysobacter helvus) in South Korea.</title>
        <authorList>
            <person name="Watanabe Y."/>
            <person name="Arakawa K."/>
        </authorList>
    </citation>
    <scope>NUCLEOTIDE SEQUENCE [LARGE SCALE GENOMIC DNA]</scope>
    <source>
        <strain evidence="2 3">KVB24</strain>
    </source>
</reference>
<name>A0ABM7Q1E8_9GAMM</name>
<keyword evidence="1" id="KW-0472">Membrane</keyword>
<dbReference type="Proteomes" id="UP000681317">
    <property type="component" value="Chromosome"/>
</dbReference>
<dbReference type="RefSeq" id="WP_244858601.1">
    <property type="nucleotide sequence ID" value="NZ_AP024545.1"/>
</dbReference>
<gene>
    <name evidence="2" type="ORF">LYSCAS_00650</name>
</gene>
<accession>A0ABM7Q1E8</accession>
<organism evidence="2 3">
    <name type="scientific">Noviluteimonas caseinilytica</name>
    <dbReference type="NCBI Taxonomy" id="2675101"/>
    <lineage>
        <taxon>Bacteria</taxon>
        <taxon>Pseudomonadati</taxon>
        <taxon>Pseudomonadota</taxon>
        <taxon>Gammaproteobacteria</taxon>
        <taxon>Lysobacterales</taxon>
        <taxon>Lysobacteraceae</taxon>
        <taxon>Noviluteimonas</taxon>
    </lineage>
</organism>
<sequence>MNPEVELNLALILFLPWFLILGALYWIYPRAPRTPARRSFDMAALALATAAAALGMYWSMFNADRQFGGMWKQVLATSVSYGLFLGVMTLALWARHAWITGPRARGKSFPASSKPA</sequence>
<feature type="transmembrane region" description="Helical" evidence="1">
    <location>
        <begin position="40"/>
        <end position="59"/>
    </location>
</feature>
<keyword evidence="1" id="KW-0812">Transmembrane</keyword>
<protein>
    <recommendedName>
        <fullName evidence="4">Transmembrane protein</fullName>
    </recommendedName>
</protein>
<feature type="transmembrane region" description="Helical" evidence="1">
    <location>
        <begin position="79"/>
        <end position="98"/>
    </location>
</feature>
<evidence type="ECO:0000256" key="1">
    <source>
        <dbReference type="SAM" id="Phobius"/>
    </source>
</evidence>
<evidence type="ECO:0000313" key="2">
    <source>
        <dbReference type="EMBL" id="BCT91041.1"/>
    </source>
</evidence>
<evidence type="ECO:0008006" key="4">
    <source>
        <dbReference type="Google" id="ProtNLM"/>
    </source>
</evidence>
<keyword evidence="3" id="KW-1185">Reference proteome</keyword>